<dbReference type="InterPro" id="IPR011037">
    <property type="entry name" value="Pyrv_Knase-like_insert_dom_sf"/>
</dbReference>
<dbReference type="InterPro" id="IPR001697">
    <property type="entry name" value="Pyr_Knase"/>
</dbReference>
<reference evidence="16 17" key="1">
    <citation type="submission" date="2019-10" db="EMBL/GenBank/DDBJ databases">
        <title>Genome Sequences from Six Type Strain Members of the Archaeal Family Sulfolobaceae: Acidianus ambivalens, Acidianus infernus, Metallosphaera prunae, Stygiolobus azoricus, Sulfolobus metallicus, and Sulfurisphaera ohwakuensis.</title>
        <authorList>
            <person name="Counts J.A."/>
            <person name="Kelly R.M."/>
        </authorList>
    </citation>
    <scope>NUCLEOTIDE SEQUENCE [LARGE SCALE GENOMIC DNA]</scope>
    <source>
        <strain evidence="16 17">FC6</strain>
    </source>
</reference>
<dbReference type="SUPFAM" id="SSF51621">
    <property type="entry name" value="Phosphoenolpyruvate/pyruvate domain"/>
    <property type="match status" value="1"/>
</dbReference>
<dbReference type="InterPro" id="IPR040442">
    <property type="entry name" value="Pyrv_kinase-like_dom_sf"/>
</dbReference>
<evidence type="ECO:0000256" key="5">
    <source>
        <dbReference type="ARBA" id="ARBA00022723"/>
    </source>
</evidence>
<dbReference type="Gene3D" id="3.40.1380.20">
    <property type="entry name" value="Pyruvate kinase, C-terminal domain"/>
    <property type="match status" value="1"/>
</dbReference>
<evidence type="ECO:0000259" key="14">
    <source>
        <dbReference type="Pfam" id="PF00224"/>
    </source>
</evidence>
<dbReference type="EC" id="2.7.1.40" evidence="3 12"/>
<comment type="catalytic activity">
    <reaction evidence="13">
        <text>pyruvate + ATP = phosphoenolpyruvate + ADP + H(+)</text>
        <dbReference type="Rhea" id="RHEA:18157"/>
        <dbReference type="ChEBI" id="CHEBI:15361"/>
        <dbReference type="ChEBI" id="CHEBI:15378"/>
        <dbReference type="ChEBI" id="CHEBI:30616"/>
        <dbReference type="ChEBI" id="CHEBI:58702"/>
        <dbReference type="ChEBI" id="CHEBI:456216"/>
        <dbReference type="EC" id="2.7.1.40"/>
    </reaction>
</comment>
<evidence type="ECO:0000256" key="13">
    <source>
        <dbReference type="RuleBase" id="RU000504"/>
    </source>
</evidence>
<dbReference type="Proteomes" id="UP000423396">
    <property type="component" value="Chromosome"/>
</dbReference>
<evidence type="ECO:0000256" key="3">
    <source>
        <dbReference type="ARBA" id="ARBA00012142"/>
    </source>
</evidence>
<feature type="domain" description="Pyruvate kinase barrel" evidence="14">
    <location>
        <begin position="4"/>
        <end position="303"/>
    </location>
</feature>
<dbReference type="KEGG" id="sazo:D1868_05630"/>
<dbReference type="OrthoDB" id="56298at2157"/>
<evidence type="ECO:0000256" key="8">
    <source>
        <dbReference type="ARBA" id="ARBA00022840"/>
    </source>
</evidence>
<evidence type="ECO:0000256" key="1">
    <source>
        <dbReference type="ARBA" id="ARBA00004997"/>
    </source>
</evidence>
<dbReference type="Pfam" id="PF02887">
    <property type="entry name" value="PK_C"/>
    <property type="match status" value="1"/>
</dbReference>
<dbReference type="InterPro" id="IPR036918">
    <property type="entry name" value="Pyrv_Knase_C_sf"/>
</dbReference>
<sequence length="443" mass="48547">MYKRKTKIIATLGPASEKLIDELLKYVDVIRINFAHGDEDQHKKYFDLVNNRAPILVDLPGPKLRIGVLEKGPITLKNGDVVTFGDKGIPIEDPIFFKLIKVGTEVLIADGVIRVEITEVNENSAKGIVKEGGLLTSRKGINIPDADIPLGITPRDLKLLKEALDLGANYIGLSFVVSEDDIRKVKEIVKGKAWVVAKIEKKAALKNLKNIVNEADAIMVARGDLGVEVGLPNLPQTQRKIINVSRKYGKPVILATQVLESMVNSPLPTRAETIDVANSVSQGVDAIMLSDETAMGKYPLEAVKTINDLIISVEKTFKPKKTKLYRNVDEAVAYSAVIASVLSSASVIITYTRTGSSAIRISRLRPVVPIITLTPSEDLTKILKICYGVYPKKVEELKSLDDIVKRAKEEAIQMGQKGFIVIVGGVYGDKGETTRFLKVEELD</sequence>
<dbReference type="InterPro" id="IPR015806">
    <property type="entry name" value="Pyrv_Knase_insert_dom_sf"/>
</dbReference>
<dbReference type="Pfam" id="PF00224">
    <property type="entry name" value="PK"/>
    <property type="match status" value="1"/>
</dbReference>
<dbReference type="InterPro" id="IPR015795">
    <property type="entry name" value="Pyrv_Knase_C"/>
</dbReference>
<dbReference type="UniPathway" id="UPA00109">
    <property type="reaction ID" value="UER00188"/>
</dbReference>
<dbReference type="InterPro" id="IPR015813">
    <property type="entry name" value="Pyrv/PenolPyrv_kinase-like_dom"/>
</dbReference>
<dbReference type="GO" id="GO:0000287">
    <property type="term" value="F:magnesium ion binding"/>
    <property type="evidence" value="ECO:0007669"/>
    <property type="project" value="UniProtKB-UniRule"/>
</dbReference>
<evidence type="ECO:0000256" key="7">
    <source>
        <dbReference type="ARBA" id="ARBA00022777"/>
    </source>
</evidence>
<evidence type="ECO:0000313" key="16">
    <source>
        <dbReference type="EMBL" id="QGR20517.1"/>
    </source>
</evidence>
<dbReference type="SUPFAM" id="SSF52935">
    <property type="entry name" value="PK C-terminal domain-like"/>
    <property type="match status" value="1"/>
</dbReference>
<keyword evidence="7 13" id="KW-0418">Kinase</keyword>
<proteinExistence type="inferred from homology"/>
<dbReference type="GO" id="GO:0030955">
    <property type="term" value="F:potassium ion binding"/>
    <property type="evidence" value="ECO:0007669"/>
    <property type="project" value="UniProtKB-UniRule"/>
</dbReference>
<dbReference type="PANTHER" id="PTHR11817">
    <property type="entry name" value="PYRUVATE KINASE"/>
    <property type="match status" value="1"/>
</dbReference>
<dbReference type="InterPro" id="IPR015793">
    <property type="entry name" value="Pyrv_Knase_brl"/>
</dbReference>
<accession>A0A650CSR3</accession>
<keyword evidence="17" id="KW-1185">Reference proteome</keyword>
<evidence type="ECO:0000256" key="12">
    <source>
        <dbReference type="NCBIfam" id="TIGR01064"/>
    </source>
</evidence>
<dbReference type="GO" id="GO:0005524">
    <property type="term" value="F:ATP binding"/>
    <property type="evidence" value="ECO:0007669"/>
    <property type="project" value="UniProtKB-KW"/>
</dbReference>
<keyword evidence="6" id="KW-0547">Nucleotide-binding</keyword>
<keyword evidence="4 13" id="KW-0808">Transferase</keyword>
<keyword evidence="10 13" id="KW-0324">Glycolysis</keyword>
<evidence type="ECO:0000256" key="4">
    <source>
        <dbReference type="ARBA" id="ARBA00022679"/>
    </source>
</evidence>
<dbReference type="SUPFAM" id="SSF50800">
    <property type="entry name" value="PK beta-barrel domain-like"/>
    <property type="match status" value="1"/>
</dbReference>
<evidence type="ECO:0000256" key="11">
    <source>
        <dbReference type="ARBA" id="ARBA00023317"/>
    </source>
</evidence>
<evidence type="ECO:0000256" key="10">
    <source>
        <dbReference type="ARBA" id="ARBA00023152"/>
    </source>
</evidence>
<dbReference type="GO" id="GO:0016301">
    <property type="term" value="F:kinase activity"/>
    <property type="evidence" value="ECO:0007669"/>
    <property type="project" value="UniProtKB-KW"/>
</dbReference>
<dbReference type="GO" id="GO:0004743">
    <property type="term" value="F:pyruvate kinase activity"/>
    <property type="evidence" value="ECO:0007669"/>
    <property type="project" value="UniProtKB-UniRule"/>
</dbReference>
<gene>
    <name evidence="16" type="primary">pyk</name>
    <name evidence="16" type="ORF">D1868_05630</name>
</gene>
<name>A0A650CSR3_9CREN</name>
<evidence type="ECO:0000256" key="6">
    <source>
        <dbReference type="ARBA" id="ARBA00022741"/>
    </source>
</evidence>
<keyword evidence="11 16" id="KW-0670">Pyruvate</keyword>
<dbReference type="AlphaFoldDB" id="A0A650CSR3"/>
<comment type="similarity">
    <text evidence="2 13">Belongs to the pyruvate kinase family.</text>
</comment>
<protein>
    <recommendedName>
        <fullName evidence="3 12">Pyruvate kinase</fullName>
        <ecNumber evidence="3 12">2.7.1.40</ecNumber>
    </recommendedName>
</protein>
<dbReference type="Gene3D" id="3.20.20.60">
    <property type="entry name" value="Phosphoenolpyruvate-binding domains"/>
    <property type="match status" value="1"/>
</dbReference>
<keyword evidence="9 13" id="KW-0460">Magnesium</keyword>
<keyword evidence="5" id="KW-0479">Metal-binding</keyword>
<evidence type="ECO:0000313" key="17">
    <source>
        <dbReference type="Proteomes" id="UP000423396"/>
    </source>
</evidence>
<dbReference type="PRINTS" id="PR01050">
    <property type="entry name" value="PYRUVTKNASE"/>
</dbReference>
<evidence type="ECO:0000259" key="15">
    <source>
        <dbReference type="Pfam" id="PF02887"/>
    </source>
</evidence>
<comment type="pathway">
    <text evidence="1 13">Carbohydrate degradation; glycolysis; pyruvate from D-glyceraldehyde 3-phosphate: step 5/5.</text>
</comment>
<dbReference type="EMBL" id="CP045483">
    <property type="protein sequence ID" value="QGR20517.1"/>
    <property type="molecule type" value="Genomic_DNA"/>
</dbReference>
<organism evidence="16 17">
    <name type="scientific">Stygiolobus azoricus</name>
    <dbReference type="NCBI Taxonomy" id="41675"/>
    <lineage>
        <taxon>Archaea</taxon>
        <taxon>Thermoproteota</taxon>
        <taxon>Thermoprotei</taxon>
        <taxon>Sulfolobales</taxon>
        <taxon>Sulfolobaceae</taxon>
        <taxon>Stygiolobus</taxon>
    </lineage>
</organism>
<keyword evidence="8" id="KW-0067">ATP-binding</keyword>
<evidence type="ECO:0000256" key="2">
    <source>
        <dbReference type="ARBA" id="ARBA00008663"/>
    </source>
</evidence>
<evidence type="ECO:0000256" key="9">
    <source>
        <dbReference type="ARBA" id="ARBA00022842"/>
    </source>
</evidence>
<dbReference type="NCBIfam" id="TIGR01064">
    <property type="entry name" value="pyruv_kin"/>
    <property type="match status" value="1"/>
</dbReference>
<dbReference type="Gene3D" id="2.40.33.10">
    <property type="entry name" value="PK beta-barrel domain-like"/>
    <property type="match status" value="1"/>
</dbReference>
<feature type="domain" description="Pyruvate kinase C-terminal" evidence="15">
    <location>
        <begin position="330"/>
        <end position="439"/>
    </location>
</feature>